<gene>
    <name evidence="1" type="ORF">ASPSYDRAFT_91440</name>
</gene>
<protein>
    <submittedName>
        <fullName evidence="1">Uncharacterized protein</fullName>
    </submittedName>
</protein>
<dbReference type="GeneID" id="63768559"/>
<evidence type="ECO:0000313" key="1">
    <source>
        <dbReference type="EMBL" id="OJJ57151.1"/>
    </source>
</evidence>
<reference evidence="2" key="1">
    <citation type="journal article" date="2017" name="Genome Biol.">
        <title>Comparative genomics reveals high biological diversity and specific adaptations in the industrially and medically important fungal genus Aspergillus.</title>
        <authorList>
            <person name="de Vries R.P."/>
            <person name="Riley R."/>
            <person name="Wiebenga A."/>
            <person name="Aguilar-Osorio G."/>
            <person name="Amillis S."/>
            <person name="Uchima C.A."/>
            <person name="Anderluh G."/>
            <person name="Asadollahi M."/>
            <person name="Askin M."/>
            <person name="Barry K."/>
            <person name="Battaglia E."/>
            <person name="Bayram O."/>
            <person name="Benocci T."/>
            <person name="Braus-Stromeyer S.A."/>
            <person name="Caldana C."/>
            <person name="Canovas D."/>
            <person name="Cerqueira G.C."/>
            <person name="Chen F."/>
            <person name="Chen W."/>
            <person name="Choi C."/>
            <person name="Clum A."/>
            <person name="Dos Santos R.A."/>
            <person name="Damasio A.R."/>
            <person name="Diallinas G."/>
            <person name="Emri T."/>
            <person name="Fekete E."/>
            <person name="Flipphi M."/>
            <person name="Freyberg S."/>
            <person name="Gallo A."/>
            <person name="Gournas C."/>
            <person name="Habgood R."/>
            <person name="Hainaut M."/>
            <person name="Harispe M.L."/>
            <person name="Henrissat B."/>
            <person name="Hilden K.S."/>
            <person name="Hope R."/>
            <person name="Hossain A."/>
            <person name="Karabika E."/>
            <person name="Karaffa L."/>
            <person name="Karanyi Z."/>
            <person name="Krasevec N."/>
            <person name="Kuo A."/>
            <person name="Kusch H."/>
            <person name="LaButti K."/>
            <person name="Lagendijk E.L."/>
            <person name="Lapidus A."/>
            <person name="Levasseur A."/>
            <person name="Lindquist E."/>
            <person name="Lipzen A."/>
            <person name="Logrieco A.F."/>
            <person name="MacCabe A."/>
            <person name="Maekelae M.R."/>
            <person name="Malavazi I."/>
            <person name="Melin P."/>
            <person name="Meyer V."/>
            <person name="Mielnichuk N."/>
            <person name="Miskei M."/>
            <person name="Molnar A.P."/>
            <person name="Mule G."/>
            <person name="Ngan C.Y."/>
            <person name="Orejas M."/>
            <person name="Orosz E."/>
            <person name="Ouedraogo J.P."/>
            <person name="Overkamp K.M."/>
            <person name="Park H.-S."/>
            <person name="Perrone G."/>
            <person name="Piumi F."/>
            <person name="Punt P.J."/>
            <person name="Ram A.F."/>
            <person name="Ramon A."/>
            <person name="Rauscher S."/>
            <person name="Record E."/>
            <person name="Riano-Pachon D.M."/>
            <person name="Robert V."/>
            <person name="Roehrig J."/>
            <person name="Ruller R."/>
            <person name="Salamov A."/>
            <person name="Salih N.S."/>
            <person name="Samson R.A."/>
            <person name="Sandor E."/>
            <person name="Sanguinetti M."/>
            <person name="Schuetze T."/>
            <person name="Sepcic K."/>
            <person name="Shelest E."/>
            <person name="Sherlock G."/>
            <person name="Sophianopoulou V."/>
            <person name="Squina F.M."/>
            <person name="Sun H."/>
            <person name="Susca A."/>
            <person name="Todd R.B."/>
            <person name="Tsang A."/>
            <person name="Unkles S.E."/>
            <person name="van de Wiele N."/>
            <person name="van Rossen-Uffink D."/>
            <person name="Oliveira J.V."/>
            <person name="Vesth T.C."/>
            <person name="Visser J."/>
            <person name="Yu J.-H."/>
            <person name="Zhou M."/>
            <person name="Andersen M.R."/>
            <person name="Archer D.B."/>
            <person name="Baker S.E."/>
            <person name="Benoit I."/>
            <person name="Brakhage A.A."/>
            <person name="Braus G.H."/>
            <person name="Fischer R."/>
            <person name="Frisvad J.C."/>
            <person name="Goldman G.H."/>
            <person name="Houbraken J."/>
            <person name="Oakley B."/>
            <person name="Pocsi I."/>
            <person name="Scazzocchio C."/>
            <person name="Seiboth B."/>
            <person name="vanKuyk P.A."/>
            <person name="Wortman J."/>
            <person name="Dyer P.S."/>
            <person name="Grigoriev I.V."/>
        </authorList>
    </citation>
    <scope>NUCLEOTIDE SEQUENCE [LARGE SCALE GENOMIC DNA]</scope>
    <source>
        <strain evidence="2">CBS 593.65</strain>
    </source>
</reference>
<name>A0A1L9TCM0_9EURO</name>
<dbReference type="EMBL" id="KV878589">
    <property type="protein sequence ID" value="OJJ57151.1"/>
    <property type="molecule type" value="Genomic_DNA"/>
</dbReference>
<proteinExistence type="predicted"/>
<organism evidence="1 2">
    <name type="scientific">Aspergillus sydowii CBS 593.65</name>
    <dbReference type="NCBI Taxonomy" id="1036612"/>
    <lineage>
        <taxon>Eukaryota</taxon>
        <taxon>Fungi</taxon>
        <taxon>Dikarya</taxon>
        <taxon>Ascomycota</taxon>
        <taxon>Pezizomycotina</taxon>
        <taxon>Eurotiomycetes</taxon>
        <taxon>Eurotiomycetidae</taxon>
        <taxon>Eurotiales</taxon>
        <taxon>Aspergillaceae</taxon>
        <taxon>Aspergillus</taxon>
        <taxon>Aspergillus subgen. Nidulantes</taxon>
    </lineage>
</organism>
<dbReference type="OrthoDB" id="5396831at2759"/>
<dbReference type="Proteomes" id="UP000184356">
    <property type="component" value="Unassembled WGS sequence"/>
</dbReference>
<dbReference type="VEuPathDB" id="FungiDB:ASPSYDRAFT_91440"/>
<accession>A0A1L9TCM0</accession>
<keyword evidence="2" id="KW-1185">Reference proteome</keyword>
<dbReference type="AlphaFoldDB" id="A0A1L9TCM0"/>
<dbReference type="STRING" id="1036612.A0A1L9TCM0"/>
<dbReference type="RefSeq" id="XP_040700957.1">
    <property type="nucleotide sequence ID" value="XM_040852486.1"/>
</dbReference>
<evidence type="ECO:0000313" key="2">
    <source>
        <dbReference type="Proteomes" id="UP000184356"/>
    </source>
</evidence>
<sequence length="343" mass="38481">MPRPYDTNDNGEYELQQRRTLVEQWTSASQQFRDSFQTRAGAEAGLRYPAEATQHIEESVQDYNPYGLISLAPVDEAHPANRARFIKFSILLYRFDPETGHCLDDAYMPHVAPLNPASPLTNSLEDFLPWSDLETANFRSVYLTRSGCVVYNGFLGPYLLIDEEGLKTGRLSLVQFRQNGTIEDVVQICPFNIRLPFVNLTVHMKGLQEIRNCDGGRRHQNVPLDMDLPILDILSQARAANQLSSDIDLCDRDQWKEDIELYAPGYLAFEEAGRGAEYDLTRLAAPNEIAGAKKRVWQKLRTGQVPGFTHLANGVQPGPQFGSAPMDIQGMLAELARQHAEGG</sequence>